<gene>
    <name evidence="2" type="ORF">ABOD76_22020</name>
</gene>
<sequence length="95" mass="11001">MTLKDLKNASVARQQAQPDEPQEKPGQARQAPGNDRMKMLGARVPISIHREFQTQLFRAQEQFPDLTAQQAMPVLVRLLRDESVWRKFMAELKKE</sequence>
<feature type="region of interest" description="Disordered" evidence="1">
    <location>
        <begin position="1"/>
        <end position="35"/>
    </location>
</feature>
<organism evidence="2">
    <name type="scientific">Deinococcus sonorensis KR-87</name>
    <dbReference type="NCBI Taxonomy" id="694439"/>
    <lineage>
        <taxon>Bacteria</taxon>
        <taxon>Thermotogati</taxon>
        <taxon>Deinococcota</taxon>
        <taxon>Deinococci</taxon>
        <taxon>Deinococcales</taxon>
        <taxon>Deinococcaceae</taxon>
        <taxon>Deinococcus</taxon>
    </lineage>
</organism>
<reference evidence="2" key="1">
    <citation type="submission" date="2024-06" db="EMBL/GenBank/DDBJ databases">
        <title>Draft Genome Sequence of Deinococcus sonorensis Type Strain KR-87, a Biofilm Producing Representative of the Genus Deinococcus.</title>
        <authorList>
            <person name="Boren L.S."/>
            <person name="Grosso R.A."/>
            <person name="Hugenberg-Cox A.N."/>
            <person name="Hill J.T.E."/>
            <person name="Albert C.M."/>
            <person name="Tuohy J.M."/>
        </authorList>
    </citation>
    <scope>NUCLEOTIDE SEQUENCE</scope>
    <source>
        <strain evidence="2">KR-87</strain>
        <plasmid evidence="2">pDson05</plasmid>
    </source>
</reference>
<dbReference type="RefSeq" id="WP_350245743.1">
    <property type="nucleotide sequence ID" value="NZ_CP158301.1"/>
</dbReference>
<evidence type="ECO:0000313" key="2">
    <source>
        <dbReference type="EMBL" id="XBV87594.1"/>
    </source>
</evidence>
<protein>
    <submittedName>
        <fullName evidence="2">Uncharacterized protein</fullName>
    </submittedName>
</protein>
<evidence type="ECO:0000256" key="1">
    <source>
        <dbReference type="SAM" id="MobiDB-lite"/>
    </source>
</evidence>
<dbReference type="AlphaFoldDB" id="A0AAU7UGU5"/>
<dbReference type="EMBL" id="CP158301">
    <property type="protein sequence ID" value="XBV87594.1"/>
    <property type="molecule type" value="Genomic_DNA"/>
</dbReference>
<geneLocation type="plasmid" evidence="2">
    <name>pDson05</name>
</geneLocation>
<accession>A0AAU7UGU5</accession>
<dbReference type="KEGG" id="dsc:ABOD76_22020"/>
<proteinExistence type="predicted"/>
<name>A0AAU7UGU5_9DEIO</name>
<keyword evidence="2" id="KW-0614">Plasmid</keyword>